<organism evidence="1 2">
    <name type="scientific">Aquirufa antheringensis</name>
    <dbReference type="NCBI Taxonomy" id="2516559"/>
    <lineage>
        <taxon>Bacteria</taxon>
        <taxon>Pseudomonadati</taxon>
        <taxon>Bacteroidota</taxon>
        <taxon>Cytophagia</taxon>
        <taxon>Cytophagales</taxon>
        <taxon>Flectobacillaceae</taxon>
        <taxon>Aquirufa</taxon>
    </lineage>
</organism>
<reference evidence="1 2" key="1">
    <citation type="submission" date="2019-02" db="EMBL/GenBank/DDBJ databases">
        <title>Genome of a new Bacteroidetes strain.</title>
        <authorList>
            <person name="Pitt A."/>
        </authorList>
    </citation>
    <scope>NUCLEOTIDE SEQUENCE [LARGE SCALE GENOMIC DNA]</scope>
    <source>
        <strain evidence="1 2">103A-SOEBACH</strain>
    </source>
</reference>
<dbReference type="RefSeq" id="WP_130922730.1">
    <property type="nucleotide sequence ID" value="NZ_JAANOM010000001.1"/>
</dbReference>
<gene>
    <name evidence="1" type="ORF">EWU20_03435</name>
</gene>
<protein>
    <recommendedName>
        <fullName evidence="3">TonB C-terminal domain-containing protein</fullName>
    </recommendedName>
</protein>
<evidence type="ECO:0000313" key="2">
    <source>
        <dbReference type="Proteomes" id="UP000293583"/>
    </source>
</evidence>
<dbReference type="Proteomes" id="UP000293583">
    <property type="component" value="Unassembled WGS sequence"/>
</dbReference>
<sequence>MGNTAIKRLLLCILVTLVFEQSYSQSTIEPKPFSFNLRKDTSLPEEYKLISFINNYELSYLKMEDDKPSFNIFLFKVNGDGKISDIYHLGEMRKTSSDAIKSRIIKTEPFWSLPKDVKEYKWVAIPYFYGNYELSDLHDNSRMFLSGLKYFEKLSEILGSDSKNLFLTPPLGIGTLMKE</sequence>
<keyword evidence="2" id="KW-1185">Reference proteome</keyword>
<evidence type="ECO:0008006" key="3">
    <source>
        <dbReference type="Google" id="ProtNLM"/>
    </source>
</evidence>
<dbReference type="EMBL" id="SEWY01000002">
    <property type="protein sequence ID" value="TBH74201.1"/>
    <property type="molecule type" value="Genomic_DNA"/>
</dbReference>
<accession>A0A4Q9BEN4</accession>
<proteinExistence type="predicted"/>
<dbReference type="AlphaFoldDB" id="A0A4Q9BEN4"/>
<name>A0A4Q9BEN4_9BACT</name>
<comment type="caution">
    <text evidence="1">The sequence shown here is derived from an EMBL/GenBank/DDBJ whole genome shotgun (WGS) entry which is preliminary data.</text>
</comment>
<evidence type="ECO:0000313" key="1">
    <source>
        <dbReference type="EMBL" id="TBH74201.1"/>
    </source>
</evidence>